<proteinExistence type="predicted"/>
<dbReference type="KEGG" id="nsp:BMF81_04454"/>
<name>A0A2S0QB66_NODSP</name>
<protein>
    <submittedName>
        <fullName evidence="1">Uncharacterized protein</fullName>
    </submittedName>
</protein>
<dbReference type="EMBL" id="CP020114">
    <property type="protein sequence ID" value="AVZ31598.1"/>
    <property type="molecule type" value="Genomic_DNA"/>
</dbReference>
<organism evidence="1 2">
    <name type="scientific">Nodularia spumigena UHCC 0039</name>
    <dbReference type="NCBI Taxonomy" id="1914872"/>
    <lineage>
        <taxon>Bacteria</taxon>
        <taxon>Bacillati</taxon>
        <taxon>Cyanobacteriota</taxon>
        <taxon>Cyanophyceae</taxon>
        <taxon>Nostocales</taxon>
        <taxon>Nodulariaceae</taxon>
        <taxon>Nodularia</taxon>
    </lineage>
</organism>
<gene>
    <name evidence="1" type="ORF">BMF81_04454</name>
</gene>
<dbReference type="AlphaFoldDB" id="A0A2S0QB66"/>
<evidence type="ECO:0000313" key="1">
    <source>
        <dbReference type="EMBL" id="AVZ31598.1"/>
    </source>
</evidence>
<accession>A0A2S0QB66</accession>
<dbReference type="Proteomes" id="UP000244056">
    <property type="component" value="Chromosome"/>
</dbReference>
<dbReference type="RefSeq" id="WP_234419795.1">
    <property type="nucleotide sequence ID" value="NZ_CP020114.1"/>
</dbReference>
<evidence type="ECO:0000313" key="2">
    <source>
        <dbReference type="Proteomes" id="UP000244056"/>
    </source>
</evidence>
<sequence length="69" mass="7866">MLFSPSSALILELFEPTAARPHYWMMAHALGHNYDCLVGETYHQNSKNKTDPDFTICATKFSSFIKNNL</sequence>
<dbReference type="GeneID" id="78020105"/>
<reference evidence="1 2" key="1">
    <citation type="submission" date="2017-03" db="EMBL/GenBank/DDBJ databases">
        <title>Comparative genomics of the toxic Baltic Sea cyanobacteria Nodularia spumigena UHCC 0039 and its response on varying salinity.</title>
        <authorList>
            <person name="Teikari J.E."/>
        </authorList>
    </citation>
    <scope>NUCLEOTIDE SEQUENCE [LARGE SCALE GENOMIC DNA]</scope>
    <source>
        <strain evidence="1 2">UHCC 0039</strain>
    </source>
</reference>